<dbReference type="Proteomes" id="UP000000305">
    <property type="component" value="Unassembled WGS sequence"/>
</dbReference>
<gene>
    <name evidence="1" type="ORF">DAPPUDRAFT_333016</name>
</gene>
<dbReference type="InParanoid" id="E9HRL3"/>
<dbReference type="CDD" id="cd00048">
    <property type="entry name" value="DSRM_SF"/>
    <property type="match status" value="1"/>
</dbReference>
<accession>E9HRL3</accession>
<reference evidence="1 2" key="1">
    <citation type="journal article" date="2011" name="Science">
        <title>The ecoresponsive genome of Daphnia pulex.</title>
        <authorList>
            <person name="Colbourne J.K."/>
            <person name="Pfrender M.E."/>
            <person name="Gilbert D."/>
            <person name="Thomas W.K."/>
            <person name="Tucker A."/>
            <person name="Oakley T.H."/>
            <person name="Tokishita S."/>
            <person name="Aerts A."/>
            <person name="Arnold G.J."/>
            <person name="Basu M.K."/>
            <person name="Bauer D.J."/>
            <person name="Caceres C.E."/>
            <person name="Carmel L."/>
            <person name="Casola C."/>
            <person name="Choi J.H."/>
            <person name="Detter J.C."/>
            <person name="Dong Q."/>
            <person name="Dusheyko S."/>
            <person name="Eads B.D."/>
            <person name="Frohlich T."/>
            <person name="Geiler-Samerotte K.A."/>
            <person name="Gerlach D."/>
            <person name="Hatcher P."/>
            <person name="Jogdeo S."/>
            <person name="Krijgsveld J."/>
            <person name="Kriventseva E.V."/>
            <person name="Kultz D."/>
            <person name="Laforsch C."/>
            <person name="Lindquist E."/>
            <person name="Lopez J."/>
            <person name="Manak J.R."/>
            <person name="Muller J."/>
            <person name="Pangilinan J."/>
            <person name="Patwardhan R.P."/>
            <person name="Pitluck S."/>
            <person name="Pritham E.J."/>
            <person name="Rechtsteiner A."/>
            <person name="Rho M."/>
            <person name="Rogozin I.B."/>
            <person name="Sakarya O."/>
            <person name="Salamov A."/>
            <person name="Schaack S."/>
            <person name="Shapiro H."/>
            <person name="Shiga Y."/>
            <person name="Skalitzky C."/>
            <person name="Smith Z."/>
            <person name="Souvorov A."/>
            <person name="Sung W."/>
            <person name="Tang Z."/>
            <person name="Tsuchiya D."/>
            <person name="Tu H."/>
            <person name="Vos H."/>
            <person name="Wang M."/>
            <person name="Wolf Y.I."/>
            <person name="Yamagata H."/>
            <person name="Yamada T."/>
            <person name="Ye Y."/>
            <person name="Shaw J.R."/>
            <person name="Andrews J."/>
            <person name="Crease T.J."/>
            <person name="Tang H."/>
            <person name="Lucas S.M."/>
            <person name="Robertson H.M."/>
            <person name="Bork P."/>
            <person name="Koonin E.V."/>
            <person name="Zdobnov E.M."/>
            <person name="Grigoriev I.V."/>
            <person name="Lynch M."/>
            <person name="Boore J.L."/>
        </authorList>
    </citation>
    <scope>NUCLEOTIDE SEQUENCE [LARGE SCALE GENOMIC DNA]</scope>
</reference>
<dbReference type="Gene3D" id="3.30.160.20">
    <property type="match status" value="1"/>
</dbReference>
<evidence type="ECO:0000313" key="1">
    <source>
        <dbReference type="EMBL" id="EFX65602.1"/>
    </source>
</evidence>
<dbReference type="OrthoDB" id="10056847at2759"/>
<dbReference type="KEGG" id="dpx:DAPPUDRAFT_333016"/>
<organism evidence="1 2">
    <name type="scientific">Daphnia pulex</name>
    <name type="common">Water flea</name>
    <dbReference type="NCBI Taxonomy" id="6669"/>
    <lineage>
        <taxon>Eukaryota</taxon>
        <taxon>Metazoa</taxon>
        <taxon>Ecdysozoa</taxon>
        <taxon>Arthropoda</taxon>
        <taxon>Crustacea</taxon>
        <taxon>Branchiopoda</taxon>
        <taxon>Diplostraca</taxon>
        <taxon>Cladocera</taxon>
        <taxon>Anomopoda</taxon>
        <taxon>Daphniidae</taxon>
        <taxon>Daphnia</taxon>
    </lineage>
</organism>
<keyword evidence="2" id="KW-1185">Reference proteome</keyword>
<dbReference type="HOGENOM" id="CLU_1367474_0_0_1"/>
<name>E9HRL3_DAPPU</name>
<dbReference type="AlphaFoldDB" id="E9HRL3"/>
<dbReference type="EMBL" id="GL732738">
    <property type="protein sequence ID" value="EFX65602.1"/>
    <property type="molecule type" value="Genomic_DNA"/>
</dbReference>
<evidence type="ECO:0008006" key="3">
    <source>
        <dbReference type="Google" id="ProtNLM"/>
    </source>
</evidence>
<sequence>MSHITSRKGRRQNIFRDLCESFGYGEPTYTYLEKTLCGPFEVGVTMEVLGISVKGSGQSGKSAKNNAILKMMFQIKKSARSGESLNDVDNDSLVDCCEWMENYRDLCEEMIRIDHQPRELITDHACLELSRCLRKRGLAPIYHCVQSEGVGRTIEIAKNVTTREVLIKMQQE</sequence>
<dbReference type="PhylomeDB" id="E9HRL3"/>
<protein>
    <recommendedName>
        <fullName evidence="3">DRBM domain-containing protein</fullName>
    </recommendedName>
</protein>
<proteinExistence type="predicted"/>
<evidence type="ECO:0000313" key="2">
    <source>
        <dbReference type="Proteomes" id="UP000000305"/>
    </source>
</evidence>